<feature type="domain" description="Platelet-derived growth factor (PDGF) family profile" evidence="2">
    <location>
        <begin position="125"/>
        <end position="219"/>
    </location>
</feature>
<feature type="chain" id="PRO_5006070082" description="Platelet-derived growth factor (PDGF) family profile domain-containing protein" evidence="1">
    <location>
        <begin position="30"/>
        <end position="308"/>
    </location>
</feature>
<evidence type="ECO:0000259" key="2">
    <source>
        <dbReference type="PROSITE" id="PS50278"/>
    </source>
</evidence>
<dbReference type="AlphaFoldDB" id="A0A0P4VWF0"/>
<dbReference type="GO" id="GO:0035099">
    <property type="term" value="P:hemocyte migration"/>
    <property type="evidence" value="ECO:0007669"/>
    <property type="project" value="TreeGrafter"/>
</dbReference>
<accession>A0A0P4VWF0</accession>
<dbReference type="PROSITE" id="PS50278">
    <property type="entry name" value="PDGF_2"/>
    <property type="match status" value="1"/>
</dbReference>
<dbReference type="SUPFAM" id="SSF57501">
    <property type="entry name" value="Cystine-knot cytokines"/>
    <property type="match status" value="1"/>
</dbReference>
<reference evidence="3" key="1">
    <citation type="submission" date="2015-09" db="EMBL/GenBank/DDBJ databases">
        <title>Scylla olivacea transcriptome.</title>
        <authorList>
            <person name="Ikhwanuddin M."/>
        </authorList>
    </citation>
    <scope>NUCLEOTIDE SEQUENCE</scope>
</reference>
<feature type="signal peptide" evidence="1">
    <location>
        <begin position="1"/>
        <end position="29"/>
    </location>
</feature>
<dbReference type="Pfam" id="PF00341">
    <property type="entry name" value="PDGF"/>
    <property type="match status" value="1"/>
</dbReference>
<protein>
    <recommendedName>
        <fullName evidence="2">Platelet-derived growth factor (PDGF) family profile domain-containing protein</fullName>
    </recommendedName>
</protein>
<keyword evidence="1" id="KW-0732">Signal</keyword>
<dbReference type="GO" id="GO:0008083">
    <property type="term" value="F:growth factor activity"/>
    <property type="evidence" value="ECO:0007669"/>
    <property type="project" value="InterPro"/>
</dbReference>
<organism evidence="3">
    <name type="scientific">Scylla olivacea</name>
    <name type="common">Orange mud crab</name>
    <name type="synonym">Cancer olivacea</name>
    <dbReference type="NCBI Taxonomy" id="85551"/>
    <lineage>
        <taxon>Eukaryota</taxon>
        <taxon>Metazoa</taxon>
        <taxon>Ecdysozoa</taxon>
        <taxon>Arthropoda</taxon>
        <taxon>Crustacea</taxon>
        <taxon>Multicrustacea</taxon>
        <taxon>Malacostraca</taxon>
        <taxon>Eumalacostraca</taxon>
        <taxon>Eucarida</taxon>
        <taxon>Decapoda</taxon>
        <taxon>Pleocyemata</taxon>
        <taxon>Brachyura</taxon>
        <taxon>Eubrachyura</taxon>
        <taxon>Portunoidea</taxon>
        <taxon>Portunidae</taxon>
        <taxon>Portuninae</taxon>
        <taxon>Scylla</taxon>
    </lineage>
</organism>
<dbReference type="EMBL" id="GDRN01108594">
    <property type="protein sequence ID" value="JAI57204.1"/>
    <property type="molecule type" value="Transcribed_RNA"/>
</dbReference>
<dbReference type="InterPro" id="IPR029034">
    <property type="entry name" value="Cystine-knot_cytokine"/>
</dbReference>
<proteinExistence type="predicted"/>
<name>A0A0P4VWF0_SCYOL</name>
<dbReference type="GO" id="GO:0016020">
    <property type="term" value="C:membrane"/>
    <property type="evidence" value="ECO:0007669"/>
    <property type="project" value="InterPro"/>
</dbReference>
<dbReference type="Gene3D" id="2.10.90.10">
    <property type="entry name" value="Cystine-knot cytokines"/>
    <property type="match status" value="1"/>
</dbReference>
<dbReference type="PANTHER" id="PTHR21719:SF1">
    <property type="entry name" value="FI06402P-RELATED"/>
    <property type="match status" value="1"/>
</dbReference>
<dbReference type="InterPro" id="IPR000072">
    <property type="entry name" value="PDGF/VEGF_dom"/>
</dbReference>
<dbReference type="PANTHER" id="PTHR21719">
    <property type="entry name" value="FI06402P-RELATED"/>
    <property type="match status" value="1"/>
</dbReference>
<sequence>MPGVLSSALRLGVWVAAALLVAMAAVVQGAGHHPSHPLSLNSRLNMMLDHVDASIWNKKQHLGGEHSYAPDEFDDDGVTIVESDMEPEETQLEDMHDYVNIAPWIRRSQNTQPINIIDRENFKRATENAQRVKTEGKCEVPQQRCEAIRSSNDADNAVFLPRCALLHRCSEDSGCCSSDDKICRPAETEIVELYFYVFRDIRATIEVMTFVNHTRCACQYHNVVIHSCKCPRSYQPVSVDGQCTCDCDITRSRCRRYKKGRRYFSSADVRCVSTGECVAPNCEYGPFLAQQRRCTKRRERERYITNRK</sequence>
<evidence type="ECO:0000313" key="3">
    <source>
        <dbReference type="EMBL" id="JAI57204.1"/>
    </source>
</evidence>
<evidence type="ECO:0000256" key="1">
    <source>
        <dbReference type="SAM" id="SignalP"/>
    </source>
</evidence>